<organism evidence="2 3">
    <name type="scientific">Monilinia fructicola</name>
    <name type="common">Brown rot fungus</name>
    <name type="synonym">Ciboria fructicola</name>
    <dbReference type="NCBI Taxonomy" id="38448"/>
    <lineage>
        <taxon>Eukaryota</taxon>
        <taxon>Fungi</taxon>
        <taxon>Dikarya</taxon>
        <taxon>Ascomycota</taxon>
        <taxon>Pezizomycotina</taxon>
        <taxon>Leotiomycetes</taxon>
        <taxon>Helotiales</taxon>
        <taxon>Sclerotiniaceae</taxon>
        <taxon>Monilinia</taxon>
    </lineage>
</organism>
<sequence length="171" mass="19003">METSNMAWLAMTRSTFYYLSLPIAFILSGLWAILRTTLAPLIHLGNSFISALLLPLKVLAKFETLIIFLGSAVLIGLLTGSILRISSSILASLFKLTLSPEETGRSVSSIRAAQGEKKRNSKPDLLKWKVDPSVERRYSEWLEKDGGRKKDEQGLLAQTIIEEEDDSDDGF</sequence>
<gene>
    <name evidence="2" type="ORF">EYC84_003434</name>
</gene>
<protein>
    <submittedName>
        <fullName evidence="2">Uncharacterized protein</fullName>
    </submittedName>
</protein>
<dbReference type="OrthoDB" id="4502894at2759"/>
<dbReference type="Proteomes" id="UP000322873">
    <property type="component" value="Unassembled WGS sequence"/>
</dbReference>
<name>A0A5M9JY92_MONFR</name>
<feature type="transmembrane region" description="Helical" evidence="1">
    <location>
        <begin position="41"/>
        <end position="59"/>
    </location>
</feature>
<keyword evidence="1" id="KW-1133">Transmembrane helix</keyword>
<dbReference type="AlphaFoldDB" id="A0A5M9JY92"/>
<proteinExistence type="predicted"/>
<accession>A0A5M9JY92</accession>
<keyword evidence="3" id="KW-1185">Reference proteome</keyword>
<dbReference type="EMBL" id="VICG01000004">
    <property type="protein sequence ID" value="KAA8572866.1"/>
    <property type="molecule type" value="Genomic_DNA"/>
</dbReference>
<reference evidence="2 3" key="1">
    <citation type="submission" date="2019-06" db="EMBL/GenBank/DDBJ databases">
        <title>Genome Sequence of the Brown Rot Fungal Pathogen Monilinia fructicola.</title>
        <authorList>
            <person name="De Miccolis Angelini R.M."/>
            <person name="Landi L."/>
            <person name="Abate D."/>
            <person name="Pollastro S."/>
            <person name="Romanazzi G."/>
            <person name="Faretra F."/>
        </authorList>
    </citation>
    <scope>NUCLEOTIDE SEQUENCE [LARGE SCALE GENOMIC DNA]</scope>
    <source>
        <strain evidence="2 3">Mfrc123</strain>
    </source>
</reference>
<dbReference type="VEuPathDB" id="FungiDB:MFRU_003g00390"/>
<comment type="caution">
    <text evidence="2">The sequence shown here is derived from an EMBL/GenBank/DDBJ whole genome shotgun (WGS) entry which is preliminary data.</text>
</comment>
<evidence type="ECO:0000313" key="2">
    <source>
        <dbReference type="EMBL" id="KAA8572866.1"/>
    </source>
</evidence>
<keyword evidence="1" id="KW-0812">Transmembrane</keyword>
<feature type="transmembrane region" description="Helical" evidence="1">
    <location>
        <begin position="65"/>
        <end position="85"/>
    </location>
</feature>
<evidence type="ECO:0000256" key="1">
    <source>
        <dbReference type="SAM" id="Phobius"/>
    </source>
</evidence>
<evidence type="ECO:0000313" key="3">
    <source>
        <dbReference type="Proteomes" id="UP000322873"/>
    </source>
</evidence>
<keyword evidence="1" id="KW-0472">Membrane</keyword>
<feature type="transmembrane region" description="Helical" evidence="1">
    <location>
        <begin position="15"/>
        <end position="34"/>
    </location>
</feature>